<dbReference type="GO" id="GO:0008173">
    <property type="term" value="F:RNA methyltransferase activity"/>
    <property type="evidence" value="ECO:0007669"/>
    <property type="project" value="InterPro"/>
</dbReference>
<dbReference type="PANTHER" id="PTHR43191">
    <property type="entry name" value="RRNA METHYLTRANSFERASE 3"/>
    <property type="match status" value="1"/>
</dbReference>
<evidence type="ECO:0000256" key="1">
    <source>
        <dbReference type="ARBA" id="ARBA00007228"/>
    </source>
</evidence>
<dbReference type="SMART" id="SM00967">
    <property type="entry name" value="SpoU_sub_bind"/>
    <property type="match status" value="1"/>
</dbReference>
<keyword evidence="3" id="KW-0808">Transferase</keyword>
<dbReference type="GO" id="GO:0003723">
    <property type="term" value="F:RNA binding"/>
    <property type="evidence" value="ECO:0007669"/>
    <property type="project" value="InterPro"/>
</dbReference>
<comment type="caution">
    <text evidence="5">The sequence shown here is derived from an EMBL/GenBank/DDBJ whole genome shotgun (WGS) entry which is preliminary data.</text>
</comment>
<evidence type="ECO:0000313" key="6">
    <source>
        <dbReference type="Proteomes" id="UP000284219"/>
    </source>
</evidence>
<keyword evidence="2" id="KW-0489">Methyltransferase</keyword>
<dbReference type="InterPro" id="IPR001537">
    <property type="entry name" value="SpoU_MeTrfase"/>
</dbReference>
<proteinExistence type="inferred from homology"/>
<dbReference type="InterPro" id="IPR029026">
    <property type="entry name" value="tRNA_m1G_MTases_N"/>
</dbReference>
<name>A0A419SKX4_9BACL</name>
<dbReference type="Gene3D" id="3.30.1330.30">
    <property type="match status" value="1"/>
</dbReference>
<dbReference type="EMBL" id="MCHY01000008">
    <property type="protein sequence ID" value="RKD24651.1"/>
    <property type="molecule type" value="Genomic_DNA"/>
</dbReference>
<dbReference type="GO" id="GO:0005737">
    <property type="term" value="C:cytoplasm"/>
    <property type="evidence" value="ECO:0007669"/>
    <property type="project" value="UniProtKB-ARBA"/>
</dbReference>
<sequence length="270" mass="29505">MERIESVQNARVKEWAKLGKRKGREQAGSFIVEGEHVVEEAIKQEAPIEALLMTEAFPATEIISQFAQTNPSICFQVSDTIMRRLSETETPQGIMAITKIQKDELESFIHKKYLLLLDAIQDPGNLGTIIRAADAAGVDGIILGNGTVDPHNSKVVRSTMGSIFHIPIIQANLAEIIGQLQQHEYTFIAASLEGAVAYDEQDYTGSIGIVIGNEANGVSEEILRACSSRIKIPLYGRAESLNAAIAAGIIMYEATRQRKQVAPKAPIDYN</sequence>
<organism evidence="5 6">
    <name type="scientific">Ammoniphilus oxalaticus</name>
    <dbReference type="NCBI Taxonomy" id="66863"/>
    <lineage>
        <taxon>Bacteria</taxon>
        <taxon>Bacillati</taxon>
        <taxon>Bacillota</taxon>
        <taxon>Bacilli</taxon>
        <taxon>Bacillales</taxon>
        <taxon>Paenibacillaceae</taxon>
        <taxon>Aneurinibacillus group</taxon>
        <taxon>Ammoniphilus</taxon>
    </lineage>
</organism>
<dbReference type="Proteomes" id="UP000284219">
    <property type="component" value="Unassembled WGS sequence"/>
</dbReference>
<evidence type="ECO:0000256" key="2">
    <source>
        <dbReference type="ARBA" id="ARBA00022603"/>
    </source>
</evidence>
<reference evidence="5 6" key="1">
    <citation type="submission" date="2016-08" db="EMBL/GenBank/DDBJ databases">
        <title>Novel Firmicute Genomes.</title>
        <authorList>
            <person name="Poppleton D.I."/>
            <person name="Gribaldo S."/>
        </authorList>
    </citation>
    <scope>NUCLEOTIDE SEQUENCE [LARGE SCALE GENOMIC DNA]</scope>
    <source>
        <strain evidence="5 6">RAOx-1</strain>
    </source>
</reference>
<dbReference type="AlphaFoldDB" id="A0A419SKX4"/>
<dbReference type="SUPFAM" id="SSF75217">
    <property type="entry name" value="alpha/beta knot"/>
    <property type="match status" value="1"/>
</dbReference>
<comment type="similarity">
    <text evidence="1">Belongs to the class IV-like SAM-binding methyltransferase superfamily. RNA methyltransferase TrmH family.</text>
</comment>
<accession>A0A419SKX4</accession>
<dbReference type="InterPro" id="IPR051259">
    <property type="entry name" value="rRNA_Methyltransferase"/>
</dbReference>
<protein>
    <recommendedName>
        <fullName evidence="4">RNA 2-O ribose methyltransferase substrate binding domain-containing protein</fullName>
    </recommendedName>
</protein>
<dbReference type="InterPro" id="IPR053888">
    <property type="entry name" value="MRM3-like_sub_bind"/>
</dbReference>
<dbReference type="InterPro" id="IPR029064">
    <property type="entry name" value="Ribosomal_eL30-like_sf"/>
</dbReference>
<keyword evidence="6" id="KW-1185">Reference proteome</keyword>
<dbReference type="OrthoDB" id="9794400at2"/>
<evidence type="ECO:0000259" key="4">
    <source>
        <dbReference type="SMART" id="SM00967"/>
    </source>
</evidence>
<dbReference type="InterPro" id="IPR013123">
    <property type="entry name" value="SpoU_subst-bd"/>
</dbReference>
<dbReference type="InterPro" id="IPR029028">
    <property type="entry name" value="Alpha/beta_knot_MTases"/>
</dbReference>
<dbReference type="CDD" id="cd18095">
    <property type="entry name" value="SpoU-like_rRNA-MTase"/>
    <property type="match status" value="1"/>
</dbReference>
<dbReference type="SUPFAM" id="SSF55315">
    <property type="entry name" value="L30e-like"/>
    <property type="match status" value="1"/>
</dbReference>
<evidence type="ECO:0000313" key="5">
    <source>
        <dbReference type="EMBL" id="RKD24651.1"/>
    </source>
</evidence>
<feature type="domain" description="RNA 2-O ribose methyltransferase substrate binding" evidence="4">
    <location>
        <begin position="31"/>
        <end position="104"/>
    </location>
</feature>
<gene>
    <name evidence="5" type="ORF">BEP19_05140</name>
</gene>
<dbReference type="Pfam" id="PF22435">
    <property type="entry name" value="MRM3-like_sub_bind"/>
    <property type="match status" value="1"/>
</dbReference>
<dbReference type="GO" id="GO:0032259">
    <property type="term" value="P:methylation"/>
    <property type="evidence" value="ECO:0007669"/>
    <property type="project" value="UniProtKB-KW"/>
</dbReference>
<dbReference type="RefSeq" id="WP_120189950.1">
    <property type="nucleotide sequence ID" value="NZ_MCHY01000008.1"/>
</dbReference>
<dbReference type="GO" id="GO:0006396">
    <property type="term" value="P:RNA processing"/>
    <property type="evidence" value="ECO:0007669"/>
    <property type="project" value="InterPro"/>
</dbReference>
<evidence type="ECO:0000256" key="3">
    <source>
        <dbReference type="ARBA" id="ARBA00022679"/>
    </source>
</evidence>
<dbReference type="PANTHER" id="PTHR43191:SF2">
    <property type="entry name" value="RRNA METHYLTRANSFERASE 3, MITOCHONDRIAL"/>
    <property type="match status" value="1"/>
</dbReference>
<dbReference type="Gene3D" id="3.40.1280.10">
    <property type="match status" value="1"/>
</dbReference>
<dbReference type="Pfam" id="PF00588">
    <property type="entry name" value="SpoU_methylase"/>
    <property type="match status" value="1"/>
</dbReference>